<name>A0A518DGS0_9BACT</name>
<evidence type="ECO:0000313" key="9">
    <source>
        <dbReference type="Proteomes" id="UP000317429"/>
    </source>
</evidence>
<dbReference type="GO" id="GO:0016787">
    <property type="term" value="F:hydrolase activity"/>
    <property type="evidence" value="ECO:0007669"/>
    <property type="project" value="UniProtKB-KW"/>
</dbReference>
<dbReference type="InterPro" id="IPR005229">
    <property type="entry name" value="YicC/YloC-like"/>
</dbReference>
<keyword evidence="4" id="KW-0378">Hydrolase</keyword>
<evidence type="ECO:0008006" key="10">
    <source>
        <dbReference type="Google" id="ProtNLM"/>
    </source>
</evidence>
<evidence type="ECO:0000256" key="4">
    <source>
        <dbReference type="ARBA" id="ARBA00022801"/>
    </source>
</evidence>
<evidence type="ECO:0000313" key="8">
    <source>
        <dbReference type="EMBL" id="QDU90668.1"/>
    </source>
</evidence>
<keyword evidence="9" id="KW-1185">Reference proteome</keyword>
<evidence type="ECO:0000256" key="2">
    <source>
        <dbReference type="ARBA" id="ARBA00022722"/>
    </source>
</evidence>
<gene>
    <name evidence="8" type="ORF">Pla175_40770</name>
</gene>
<dbReference type="Pfam" id="PF08340">
    <property type="entry name" value="YicC-like_C"/>
    <property type="match status" value="1"/>
</dbReference>
<evidence type="ECO:0000256" key="3">
    <source>
        <dbReference type="ARBA" id="ARBA00022759"/>
    </source>
</evidence>
<dbReference type="PANTHER" id="PTHR30636">
    <property type="entry name" value="UPF0701 PROTEIN YICC"/>
    <property type="match status" value="1"/>
</dbReference>
<dbReference type="InterPro" id="IPR013527">
    <property type="entry name" value="YicC-like_N"/>
</dbReference>
<dbReference type="OrthoDB" id="9771229at2"/>
<feature type="domain" description="Endoribonuclease YicC-like N-terminal" evidence="6">
    <location>
        <begin position="3"/>
        <end position="155"/>
    </location>
</feature>
<organism evidence="8 9">
    <name type="scientific">Pirellulimonas nuda</name>
    <dbReference type="NCBI Taxonomy" id="2528009"/>
    <lineage>
        <taxon>Bacteria</taxon>
        <taxon>Pseudomonadati</taxon>
        <taxon>Planctomycetota</taxon>
        <taxon>Planctomycetia</taxon>
        <taxon>Pirellulales</taxon>
        <taxon>Lacipirellulaceae</taxon>
        <taxon>Pirellulimonas</taxon>
    </lineage>
</organism>
<evidence type="ECO:0000259" key="7">
    <source>
        <dbReference type="Pfam" id="PF08340"/>
    </source>
</evidence>
<dbReference type="GO" id="GO:0004521">
    <property type="term" value="F:RNA endonuclease activity"/>
    <property type="evidence" value="ECO:0007669"/>
    <property type="project" value="InterPro"/>
</dbReference>
<protein>
    <recommendedName>
        <fullName evidence="10">YicC-like family, N-terminal region</fullName>
    </recommendedName>
</protein>
<sequence length="293" mass="32754">MLVSMTGFGEAHSQGGPLEIAAEVRTINSRHLKVSLRCPEVYNSLEPLIESLVRGQFRRGTVQVNLRVLRATAADDYCINRGVLESYYKQIEAIVAAHRSDDVPMHALLTLPGVIEEHKTRVEDPQADWPQIEPIVRKACEAASQMRLAEGRALADDLMSQCESIDRCLQSIATRAPKLGDDYRQRLTARIDRALAGMDISLQPTDVIREVAIFCDRSDISEEAVRLRSHLEQFESTVKKAEGGGRKLEFITQEMGREVNTIGSKANDTEISANVVDMKTALERIREQIQNVE</sequence>
<reference evidence="8 9" key="1">
    <citation type="submission" date="2019-02" db="EMBL/GenBank/DDBJ databases">
        <title>Deep-cultivation of Planctomycetes and their phenomic and genomic characterization uncovers novel biology.</title>
        <authorList>
            <person name="Wiegand S."/>
            <person name="Jogler M."/>
            <person name="Boedeker C."/>
            <person name="Pinto D."/>
            <person name="Vollmers J."/>
            <person name="Rivas-Marin E."/>
            <person name="Kohn T."/>
            <person name="Peeters S.H."/>
            <person name="Heuer A."/>
            <person name="Rast P."/>
            <person name="Oberbeckmann S."/>
            <person name="Bunk B."/>
            <person name="Jeske O."/>
            <person name="Meyerdierks A."/>
            <person name="Storesund J.E."/>
            <person name="Kallscheuer N."/>
            <person name="Luecker S."/>
            <person name="Lage O.M."/>
            <person name="Pohl T."/>
            <person name="Merkel B.J."/>
            <person name="Hornburger P."/>
            <person name="Mueller R.-W."/>
            <person name="Bruemmer F."/>
            <person name="Labrenz M."/>
            <person name="Spormann A.M."/>
            <person name="Op den Camp H."/>
            <person name="Overmann J."/>
            <person name="Amann R."/>
            <person name="Jetten M.S.M."/>
            <person name="Mascher T."/>
            <person name="Medema M.H."/>
            <person name="Devos D.P."/>
            <person name="Kaster A.-K."/>
            <person name="Ovreas L."/>
            <person name="Rohde M."/>
            <person name="Galperin M.Y."/>
            <person name="Jogler C."/>
        </authorList>
    </citation>
    <scope>NUCLEOTIDE SEQUENCE [LARGE SCALE GENOMIC DNA]</scope>
    <source>
        <strain evidence="8 9">Pla175</strain>
    </source>
</reference>
<dbReference type="KEGG" id="pnd:Pla175_40770"/>
<keyword evidence="3" id="KW-0255">Endonuclease</keyword>
<comment type="cofactor">
    <cofactor evidence="1">
        <name>a divalent metal cation</name>
        <dbReference type="ChEBI" id="CHEBI:60240"/>
    </cofactor>
</comment>
<dbReference type="EMBL" id="CP036291">
    <property type="protein sequence ID" value="QDU90668.1"/>
    <property type="molecule type" value="Genomic_DNA"/>
</dbReference>
<dbReference type="NCBIfam" id="TIGR00255">
    <property type="entry name" value="YicC/YloC family endoribonuclease"/>
    <property type="match status" value="1"/>
</dbReference>
<dbReference type="RefSeq" id="WP_145289629.1">
    <property type="nucleotide sequence ID" value="NZ_CP036291.1"/>
</dbReference>
<evidence type="ECO:0000259" key="6">
    <source>
        <dbReference type="Pfam" id="PF03755"/>
    </source>
</evidence>
<dbReference type="AlphaFoldDB" id="A0A518DGS0"/>
<proteinExistence type="inferred from homology"/>
<evidence type="ECO:0000256" key="1">
    <source>
        <dbReference type="ARBA" id="ARBA00001968"/>
    </source>
</evidence>
<keyword evidence="2" id="KW-0540">Nuclease</keyword>
<dbReference type="PANTHER" id="PTHR30636:SF3">
    <property type="entry name" value="UPF0701 PROTEIN YICC"/>
    <property type="match status" value="1"/>
</dbReference>
<dbReference type="Proteomes" id="UP000317429">
    <property type="component" value="Chromosome"/>
</dbReference>
<dbReference type="InterPro" id="IPR013551">
    <property type="entry name" value="YicC-like_C"/>
</dbReference>
<feature type="domain" description="Endoribonuclease YicC-like C-terminal" evidence="7">
    <location>
        <begin position="172"/>
        <end position="293"/>
    </location>
</feature>
<comment type="similarity">
    <text evidence="5">Belongs to the YicC/YloC family.</text>
</comment>
<dbReference type="Pfam" id="PF03755">
    <property type="entry name" value="YicC-like_N"/>
    <property type="match status" value="1"/>
</dbReference>
<accession>A0A518DGS0</accession>
<evidence type="ECO:0000256" key="5">
    <source>
        <dbReference type="ARBA" id="ARBA00035648"/>
    </source>
</evidence>